<dbReference type="EMBL" id="CP023694">
    <property type="protein sequence ID" value="QEV27793.1"/>
    <property type="molecule type" value="Genomic_DNA"/>
</dbReference>
<evidence type="ECO:0000313" key="3">
    <source>
        <dbReference type="Proteomes" id="UP000326598"/>
    </source>
</evidence>
<organism evidence="1 3">
    <name type="scientific">Streptomyces coeruleorubidus</name>
    <dbReference type="NCBI Taxonomy" id="116188"/>
    <lineage>
        <taxon>Bacteria</taxon>
        <taxon>Bacillati</taxon>
        <taxon>Actinomycetota</taxon>
        <taxon>Actinomycetes</taxon>
        <taxon>Kitasatosporales</taxon>
        <taxon>Streptomycetaceae</taxon>
        <taxon>Streptomyces</taxon>
    </lineage>
</organism>
<proteinExistence type="predicted"/>
<dbReference type="Proteomes" id="UP001305002">
    <property type="component" value="Chromosome"/>
</dbReference>
<accession>A0A5J6IAV8</accession>
<reference evidence="1 3" key="1">
    <citation type="submission" date="2017-09" db="EMBL/GenBank/DDBJ databases">
        <authorList>
            <person name="Lee N."/>
            <person name="Cho B.-K."/>
        </authorList>
    </citation>
    <scope>NUCLEOTIDE SEQUENCE [LARGE SCALE GENOMIC DNA]</scope>
    <source>
        <strain evidence="1 3">ATCC 13740</strain>
    </source>
</reference>
<evidence type="ECO:0000313" key="1">
    <source>
        <dbReference type="EMBL" id="QEV27793.1"/>
    </source>
</evidence>
<dbReference type="KEGG" id="scoe:CP976_29235"/>
<evidence type="ECO:0000313" key="4">
    <source>
        <dbReference type="Proteomes" id="UP001305002"/>
    </source>
</evidence>
<dbReference type="Proteomes" id="UP000326598">
    <property type="component" value="Chromosome"/>
</dbReference>
<sequence length="64" mass="7160">MPLHFTGVAGDVEVKIGGNAKYRVLAVSWDDEKNLQRYLVMAKERPIWVPEGDITAFFPAPVTD</sequence>
<keyword evidence="4" id="KW-1185">Reference proteome</keyword>
<reference evidence="2 4" key="2">
    <citation type="journal article" date="2021" name="J. Microbiol. Biotechnol.">
        <title>An Efficient Markerless Deletion System Suitable for the Industrial Strains of Streptomyces.</title>
        <authorList>
            <person name="Dong J."/>
            <person name="Wei J."/>
            <person name="Li H."/>
            <person name="Zhao S."/>
            <person name="Guan W."/>
        </authorList>
    </citation>
    <scope>NUCLEOTIDE SEQUENCE [LARGE SCALE GENOMIC DNA]</scope>
    <source>
        <strain evidence="2 4">CICC 11043</strain>
    </source>
</reference>
<dbReference type="EMBL" id="CP137524">
    <property type="protein sequence ID" value="WOT34322.1"/>
    <property type="molecule type" value="Genomic_DNA"/>
</dbReference>
<evidence type="ECO:0000313" key="2">
    <source>
        <dbReference type="EMBL" id="WOT34322.1"/>
    </source>
</evidence>
<dbReference type="AlphaFoldDB" id="A0A5J6IAV8"/>
<reference evidence="2" key="3">
    <citation type="submission" date="2023-10" db="EMBL/GenBank/DDBJ databases">
        <authorList>
            <person name="guan w."/>
        </authorList>
    </citation>
    <scope>NUCLEOTIDE SEQUENCE</scope>
    <source>
        <strain evidence="2">CICC 11043</strain>
    </source>
</reference>
<protein>
    <submittedName>
        <fullName evidence="1">Uncharacterized protein</fullName>
    </submittedName>
</protein>
<gene>
    <name evidence="1" type="ORF">CP976_29235</name>
    <name evidence="2" type="ORF">R5U08_09320</name>
</gene>
<dbReference type="RefSeq" id="WP_150483013.1">
    <property type="nucleotide sequence ID" value="NZ_BMSO01000002.1"/>
</dbReference>
<dbReference type="GeneID" id="91420137"/>
<name>A0A5J6IAV8_STRC4</name>
<reference evidence="2" key="4">
    <citation type="journal article" date="2024" name="Microb. Biotechnol.">
        <title>The involvement of multiple ABC transporters in daunorubicin efflux in Streptomyces coeruleorubidus.</title>
        <authorList>
            <person name="Dong J."/>
            <person name="Ning J."/>
            <person name="Tian Y."/>
            <person name="Li H."/>
            <person name="Chen H."/>
            <person name="Guan W."/>
        </authorList>
    </citation>
    <scope>NUCLEOTIDE SEQUENCE</scope>
    <source>
        <strain evidence="2">CICC 11043</strain>
    </source>
</reference>